<organism evidence="2 3">
    <name type="scientific">Chryseotalea sanaruensis</name>
    <dbReference type="NCBI Taxonomy" id="2482724"/>
    <lineage>
        <taxon>Bacteria</taxon>
        <taxon>Pseudomonadati</taxon>
        <taxon>Bacteroidota</taxon>
        <taxon>Cytophagia</taxon>
        <taxon>Cytophagales</taxon>
        <taxon>Chryseotaleaceae</taxon>
        <taxon>Chryseotalea</taxon>
    </lineage>
</organism>
<proteinExistence type="predicted"/>
<sequence>MIRFSFFFFLLLSTTLAFAQPYTSRLGRFRVDERKGCAPLTVTFETLLPGGCGANPCIIDFLGDGFTQPADSRNTSPASFTYTTPGIYLLKVCYSNQCAANEVDDIQIEVVANLQPDFDLYTCNGNGVQVKINDNVYNQYIINYSDGTSTTVPSGSLAKDNHTLATAGAKTVSVRGRNLNAADNCATLQKNITAVAAVAPGNFNSLTAINESEIDLRYILPVNTLSRIDIALNNASTFQQLKFTFEDNRDTVSNLSNNSAYYCYRISSIDACTNTAANTSPIICSVRLNATAQDGFNRLDWIGNNTGVTAYSVGRDDQASYFGGVSPALTTINDTESICNEEHCYRLTANYADGATSTSLIKCVESFTNQQPPALTDITASINDNEEAELVWTDAPQATVYYIYKNTNGGTYAFLETDTQSPFTDTAIELATNACYQILYDDACENKSNLSPEACPVVLSANLSTDNAVNLSWTNYQGWTNGIVGYRLEKYSQSGGLLRVFNVGNVNTFTDNEVDLFNQQTYYRIFVLPNDGALGAATSNRLEVIRRPNLFYPRAFTPDDQGPVENEIFRVFGQYISSFEMKIFNRWGELVFTSNSIDQGWDGTFRGVDQPDGTYAFVSNITDFTGRIFTESGAVVLMRKK</sequence>
<dbReference type="Proteomes" id="UP000288227">
    <property type="component" value="Unassembled WGS sequence"/>
</dbReference>
<gene>
    <name evidence="2" type="ORF">SanaruYs_01490</name>
</gene>
<dbReference type="InterPro" id="IPR013783">
    <property type="entry name" value="Ig-like_fold"/>
</dbReference>
<evidence type="ECO:0000256" key="1">
    <source>
        <dbReference type="SAM" id="SignalP"/>
    </source>
</evidence>
<feature type="signal peptide" evidence="1">
    <location>
        <begin position="1"/>
        <end position="19"/>
    </location>
</feature>
<name>A0A401U4N2_9BACT</name>
<keyword evidence="3" id="KW-1185">Reference proteome</keyword>
<dbReference type="EMBL" id="BHXQ01000001">
    <property type="protein sequence ID" value="GCC49934.1"/>
    <property type="molecule type" value="Genomic_DNA"/>
</dbReference>
<dbReference type="RefSeq" id="WP_127120598.1">
    <property type="nucleotide sequence ID" value="NZ_BHXQ01000001.1"/>
</dbReference>
<dbReference type="OrthoDB" id="631648at2"/>
<dbReference type="NCBIfam" id="TIGR04131">
    <property type="entry name" value="Bac_Flav_CTERM"/>
    <property type="match status" value="1"/>
</dbReference>
<dbReference type="SUPFAM" id="SSF49299">
    <property type="entry name" value="PKD domain"/>
    <property type="match status" value="1"/>
</dbReference>
<dbReference type="Pfam" id="PF13585">
    <property type="entry name" value="CHU_C"/>
    <property type="match status" value="1"/>
</dbReference>
<dbReference type="InterPro" id="IPR035986">
    <property type="entry name" value="PKD_dom_sf"/>
</dbReference>
<protein>
    <submittedName>
        <fullName evidence="2">T9SS C-terminal target domain-containing protein</fullName>
    </submittedName>
</protein>
<dbReference type="InterPro" id="IPR026341">
    <property type="entry name" value="T9SS_type_B"/>
</dbReference>
<accession>A0A401U4N2</accession>
<keyword evidence="1" id="KW-0732">Signal</keyword>
<comment type="caution">
    <text evidence="2">The sequence shown here is derived from an EMBL/GenBank/DDBJ whole genome shotgun (WGS) entry which is preliminary data.</text>
</comment>
<dbReference type="AlphaFoldDB" id="A0A401U4N2"/>
<evidence type="ECO:0000313" key="2">
    <source>
        <dbReference type="EMBL" id="GCC49934.1"/>
    </source>
</evidence>
<reference evidence="2 3" key="1">
    <citation type="submission" date="2018-11" db="EMBL/GenBank/DDBJ databases">
        <title>Chryseotalea sanarue gen. nov., sp., nov., a member of the family Cytophagaceae, isolated from a brackish lake in Hamamatsu Japan.</title>
        <authorList>
            <person name="Maejima Y."/>
            <person name="Iino T."/>
            <person name="Muraguchi Y."/>
            <person name="Fukuda K."/>
            <person name="Ohkuma M."/>
            <person name="Moriuchi R."/>
            <person name="Dohra H."/>
            <person name="Kimbara K."/>
            <person name="Shintani M."/>
        </authorList>
    </citation>
    <scope>NUCLEOTIDE SEQUENCE [LARGE SCALE GENOMIC DNA]</scope>
    <source>
        <strain evidence="2 3">Ys</strain>
    </source>
</reference>
<feature type="chain" id="PRO_5019254636" evidence="1">
    <location>
        <begin position="20"/>
        <end position="641"/>
    </location>
</feature>
<evidence type="ECO:0000313" key="3">
    <source>
        <dbReference type="Proteomes" id="UP000288227"/>
    </source>
</evidence>
<dbReference type="Gene3D" id="2.60.40.10">
    <property type="entry name" value="Immunoglobulins"/>
    <property type="match status" value="3"/>
</dbReference>